<organism evidence="1">
    <name type="scientific">Rhizobium leguminosarum bv. trifolii</name>
    <dbReference type="NCBI Taxonomy" id="386"/>
    <lineage>
        <taxon>Bacteria</taxon>
        <taxon>Pseudomonadati</taxon>
        <taxon>Pseudomonadota</taxon>
        <taxon>Alphaproteobacteria</taxon>
        <taxon>Hyphomicrobiales</taxon>
        <taxon>Rhizobiaceae</taxon>
        <taxon>Rhizobium/Agrobacterium group</taxon>
        <taxon>Rhizobium</taxon>
    </lineage>
</organism>
<protein>
    <submittedName>
        <fullName evidence="1">Uncharacterized protein</fullName>
    </submittedName>
</protein>
<sequence length="107" mass="11549">MPYHRPGGINLSESIPLVSRRPAAGHPAAHHAFRQRQLLAEMFAVIEQRAYRRLGIVVMPGKHGFNFPGLIGPSLIGPGLIGPSLFGACLTGFQDPCRPHQFSANGN</sequence>
<dbReference type="AlphaFoldDB" id="A0A1C9HPV6"/>
<evidence type="ECO:0000313" key="1">
    <source>
        <dbReference type="EMBL" id="AOO88749.1"/>
    </source>
</evidence>
<proteinExistence type="predicted"/>
<reference evidence="1" key="2">
    <citation type="journal article" date="2016" name="Front. Microbiol.">
        <title>The Regulatory Protein RosR Affects Rhizobium leguminosarum bv. trifolii Protein Profiles, Cell Surface Properties, and Symbiosis with Clover.</title>
        <authorList>
            <person name="Rachwal K."/>
            <person name="Boguszewska A."/>
            <person name="Kopcinska J."/>
            <person name="Karas M."/>
            <person name="Tchorzewski M."/>
            <person name="Janczarek M."/>
        </authorList>
    </citation>
    <scope>NUCLEOTIDE SEQUENCE</scope>
    <source>
        <strain evidence="1">Rt24.2</strain>
    </source>
</reference>
<name>A0A1C9HPV6_RHILT</name>
<accession>A0A1C9HPV6</accession>
<dbReference type="EMBL" id="KX486385">
    <property type="protein sequence ID" value="AOO88749.1"/>
    <property type="molecule type" value="Genomic_DNA"/>
</dbReference>
<reference evidence="1" key="1">
    <citation type="journal article" date="2015" name="BMC Genomics">
        <title>Transcriptome profiling of a Rhizobium leguminosarum bv. trifolii rosR mutant reveals the role of the transcriptional regulator RosR in motility, synthesis of cell-surface components, and other cellular processes.</title>
        <authorList>
            <person name="Rachwal K."/>
            <person name="Matczynska E."/>
            <person name="Janczarek M."/>
        </authorList>
    </citation>
    <scope>NUCLEOTIDE SEQUENCE</scope>
    <source>
        <strain evidence="1">Rt24.2</strain>
    </source>
</reference>